<proteinExistence type="predicted"/>
<dbReference type="Pfam" id="PF00501">
    <property type="entry name" value="AMP-binding"/>
    <property type="match status" value="1"/>
</dbReference>
<dbReference type="PROSITE" id="PS00455">
    <property type="entry name" value="AMP_BINDING"/>
    <property type="match status" value="1"/>
</dbReference>
<reference evidence="3 4" key="1">
    <citation type="submission" date="2023-07" db="EMBL/GenBank/DDBJ databases">
        <title>Sequencing the genomes of 1000 actinobacteria strains.</title>
        <authorList>
            <person name="Klenk H.-P."/>
        </authorList>
    </citation>
    <scope>NUCLEOTIDE SEQUENCE [LARGE SCALE GENOMIC DNA]</scope>
    <source>
        <strain evidence="3 4">DSM 44388</strain>
    </source>
</reference>
<organism evidence="3 4">
    <name type="scientific">Kineosporia succinea</name>
    <dbReference type="NCBI Taxonomy" id="84632"/>
    <lineage>
        <taxon>Bacteria</taxon>
        <taxon>Bacillati</taxon>
        <taxon>Actinomycetota</taxon>
        <taxon>Actinomycetes</taxon>
        <taxon>Kineosporiales</taxon>
        <taxon>Kineosporiaceae</taxon>
        <taxon>Kineosporia</taxon>
    </lineage>
</organism>
<dbReference type="CDD" id="cd05930">
    <property type="entry name" value="A_NRPS"/>
    <property type="match status" value="1"/>
</dbReference>
<evidence type="ECO:0000259" key="2">
    <source>
        <dbReference type="Pfam" id="PF13193"/>
    </source>
</evidence>
<dbReference type="InterPro" id="IPR025110">
    <property type="entry name" value="AMP-bd_C"/>
</dbReference>
<dbReference type="InterPro" id="IPR045851">
    <property type="entry name" value="AMP-bd_C_sf"/>
</dbReference>
<feature type="domain" description="AMP-dependent synthetase/ligase" evidence="1">
    <location>
        <begin position="13"/>
        <end position="367"/>
    </location>
</feature>
<dbReference type="Gene3D" id="3.40.50.12780">
    <property type="entry name" value="N-terminal domain of ligase-like"/>
    <property type="match status" value="1"/>
</dbReference>
<accession>A0ABT9PBY6</accession>
<dbReference type="InterPro" id="IPR000873">
    <property type="entry name" value="AMP-dep_synth/lig_dom"/>
</dbReference>
<dbReference type="InterPro" id="IPR020845">
    <property type="entry name" value="AMP-binding_CS"/>
</dbReference>
<dbReference type="Pfam" id="PF13193">
    <property type="entry name" value="AMP-binding_C"/>
    <property type="match status" value="1"/>
</dbReference>
<dbReference type="PANTHER" id="PTHR45527">
    <property type="entry name" value="NONRIBOSOMAL PEPTIDE SYNTHETASE"/>
    <property type="match status" value="1"/>
</dbReference>
<keyword evidence="4" id="KW-1185">Reference proteome</keyword>
<dbReference type="InterPro" id="IPR042099">
    <property type="entry name" value="ANL_N_sf"/>
</dbReference>
<dbReference type="NCBIfam" id="TIGR01733">
    <property type="entry name" value="AA-adenyl-dom"/>
    <property type="match status" value="1"/>
</dbReference>
<gene>
    <name evidence="3" type="ORF">J2S57_005942</name>
</gene>
<dbReference type="PANTHER" id="PTHR45527:SF1">
    <property type="entry name" value="FATTY ACID SYNTHASE"/>
    <property type="match status" value="1"/>
</dbReference>
<comment type="caution">
    <text evidence="3">The sequence shown here is derived from an EMBL/GenBank/DDBJ whole genome shotgun (WGS) entry which is preliminary data.</text>
</comment>
<dbReference type="Proteomes" id="UP001235712">
    <property type="component" value="Unassembled WGS sequence"/>
</dbReference>
<feature type="domain" description="AMP-binding enzyme C-terminal" evidence="2">
    <location>
        <begin position="422"/>
        <end position="495"/>
    </location>
</feature>
<evidence type="ECO:0000313" key="3">
    <source>
        <dbReference type="EMBL" id="MDP9830193.1"/>
    </source>
</evidence>
<dbReference type="EMBL" id="JAUSQZ010000001">
    <property type="protein sequence ID" value="MDP9830193.1"/>
    <property type="molecule type" value="Genomic_DNA"/>
</dbReference>
<protein>
    <submittedName>
        <fullName evidence="3">Amino acid adenylation domain-containing protein</fullName>
    </submittedName>
</protein>
<dbReference type="Gene3D" id="3.30.300.30">
    <property type="match status" value="1"/>
</dbReference>
<sequence>MTAPAPRSLPDLLRRSAARYPDRPAVVDGARPVSYAELDAASDRIAARLVAAGVRRGDRVGIHLPKSAEAVAGVYGILKAGAGYVPLDPQAPVARLRGIATDCGISALVTDARGSAGALADLPGLFTVLVADLSAPTAEPAGPEVPLPRTGPDDLAYVLYTSGSSGSPKGVTLTHGNGLAFVEWAAQELDLSAHDRLSSHAPLHFDLSIFDLYAAAYAGAAVVLVPVKALVFPVDLAQFIEDARVTVWYSVPSALTLLVRQGSLTAGCFPQLRVVLFAGEVFPAPALRSLMAGVPHARFVNLYGPTETNVCTWYDVTRPPSSDTPVPIGRPIAGTTAVVVGDDGRLVAAGQSGELLISGPTVMRGYWGDPDRTARALVRNPAGAPAYRTGDIVRRNADGELVFLGRRDHQVKTRGYRVELAEIEAALYRHPAVTECAVIAVPDELVTNRLVACLVLSAPAAPPGLARSCRDRLPRYMIPDRFEFFETLPRTSTDKIDRTALEAAVRAGGSVPA</sequence>
<dbReference type="InterPro" id="IPR010071">
    <property type="entry name" value="AA_adenyl_dom"/>
</dbReference>
<evidence type="ECO:0000313" key="4">
    <source>
        <dbReference type="Proteomes" id="UP001235712"/>
    </source>
</evidence>
<dbReference type="SUPFAM" id="SSF56801">
    <property type="entry name" value="Acetyl-CoA synthetase-like"/>
    <property type="match status" value="1"/>
</dbReference>
<name>A0ABT9PBY6_9ACTN</name>
<evidence type="ECO:0000259" key="1">
    <source>
        <dbReference type="Pfam" id="PF00501"/>
    </source>
</evidence>
<dbReference type="RefSeq" id="WP_307249133.1">
    <property type="nucleotide sequence ID" value="NZ_JAUSQZ010000001.1"/>
</dbReference>